<keyword evidence="1" id="KW-0863">Zinc-finger</keyword>
<dbReference type="Gene3D" id="3.30.160.60">
    <property type="entry name" value="Classic Zinc Finger"/>
    <property type="match status" value="1"/>
</dbReference>
<name>A0AAE1LRF1_9NEOP</name>
<sequence>MDDNQCYHCFHCTRKSKSVRAHLFHLNHHRHITKYLICGLGRCKSSFKTESALRFHIIRNHRVYVAQTQHNLFKKSTVRNPSGKYNCPVSSCGQQFFHDRDFSMHLKDHFKSATSVVPCPSSDCLKQFKSYRSLTGHMSRKHRTQVPVTQDEALVLTPAEPPDLMEDAFLFSDVDVVASQDLMHEESLNSAQEDRTIALAQFFQKLEYKHMVSGVVTQAVYLEIKNLLMDYQRCFMDSLASNMKSAQISEDLITEVVSLTSSCTDVMESCHLLRSIYKRKLFYKNNFCFVEPIEVPLKNGSFFYFVPVDKSLIAAFQNKSWRFCLKKPPFSQDGCCRDFFDGQAFKSNPFFKENPDSVPIIIYQDGFQVVCAIGPAKTLKHKILAVYMAFGNLPSEIRFKKDSIQLVALARECDFNHEEIFGLVVEELKRLKEGTEIPGVGIVKAGIAFIAGDNLGSHGVGSFTENFSSSHYFCRHCLLTREKYNRPGGEVRLLRNRTKESHNRALQKVKTRKDGTIKSCQRVKFDSEFNKLQSFHVTTGLPFCIGHDLMEGLIAYDLKLYIQHFVELGWFDLPKLNELINNFPYSEEDRKDRPVPIKILDKKRLAGGAWQLWQMLRLFPLIIHGYIKDPTDEVWLSLLRLRKIVGMAIAPEIHESFHGEFQETANVYIIQRKALFPSVPLRCKHHYLLHEMENCFCFGPPIKTWTMRFESKHSFFNRSWKSSNNSINVLQTLSYKHEFLQSWVRSGGGVRCDVETSGRSPFVQALYSAAITNSLTKCASILDECNYVIFKGTQYKKGHVVIVKRDSFCEKLEVGLIHLIILDSSDTVYFVVRKGTAILKPILGSYKMTLSDTFQCLQPSDLICFYPHSTYVRDTQQYICLRHALLGQPSDISV</sequence>
<evidence type="ECO:0000313" key="3">
    <source>
        <dbReference type="EMBL" id="KAK3929841.1"/>
    </source>
</evidence>
<evidence type="ECO:0000259" key="2">
    <source>
        <dbReference type="PROSITE" id="PS50157"/>
    </source>
</evidence>
<accession>A0AAE1LRF1</accession>
<proteinExistence type="predicted"/>
<dbReference type="PROSITE" id="PS50157">
    <property type="entry name" value="ZINC_FINGER_C2H2_2"/>
    <property type="match status" value="2"/>
</dbReference>
<gene>
    <name evidence="3" type="ORF">KUF71_020234</name>
</gene>
<evidence type="ECO:0000256" key="1">
    <source>
        <dbReference type="PROSITE-ProRule" id="PRU00042"/>
    </source>
</evidence>
<feature type="domain" description="C2H2-type" evidence="2">
    <location>
        <begin position="85"/>
        <end position="114"/>
    </location>
</feature>
<organism evidence="3 4">
    <name type="scientific">Frankliniella fusca</name>
    <dbReference type="NCBI Taxonomy" id="407009"/>
    <lineage>
        <taxon>Eukaryota</taxon>
        <taxon>Metazoa</taxon>
        <taxon>Ecdysozoa</taxon>
        <taxon>Arthropoda</taxon>
        <taxon>Hexapoda</taxon>
        <taxon>Insecta</taxon>
        <taxon>Pterygota</taxon>
        <taxon>Neoptera</taxon>
        <taxon>Paraneoptera</taxon>
        <taxon>Thysanoptera</taxon>
        <taxon>Terebrantia</taxon>
        <taxon>Thripoidea</taxon>
        <taxon>Thripidae</taxon>
        <taxon>Frankliniella</taxon>
    </lineage>
</organism>
<reference evidence="3" key="2">
    <citation type="journal article" date="2023" name="BMC Genomics">
        <title>Pest status, molecular evolution, and epigenetic factors derived from the genome assembly of Frankliniella fusca, a thysanopteran phytovirus vector.</title>
        <authorList>
            <person name="Catto M.A."/>
            <person name="Labadie P.E."/>
            <person name="Jacobson A.L."/>
            <person name="Kennedy G.G."/>
            <person name="Srinivasan R."/>
            <person name="Hunt B.G."/>
        </authorList>
    </citation>
    <scope>NUCLEOTIDE SEQUENCE</scope>
    <source>
        <strain evidence="3">PL_HMW_Pooled</strain>
    </source>
</reference>
<dbReference type="AlphaFoldDB" id="A0AAE1LRF1"/>
<comment type="caution">
    <text evidence="3">The sequence shown here is derived from an EMBL/GenBank/DDBJ whole genome shotgun (WGS) entry which is preliminary data.</text>
</comment>
<dbReference type="Proteomes" id="UP001219518">
    <property type="component" value="Unassembled WGS sequence"/>
</dbReference>
<feature type="domain" description="C2H2-type" evidence="2">
    <location>
        <begin position="117"/>
        <end position="147"/>
    </location>
</feature>
<dbReference type="EMBL" id="JAHWGI010001404">
    <property type="protein sequence ID" value="KAK3929841.1"/>
    <property type="molecule type" value="Genomic_DNA"/>
</dbReference>
<dbReference type="InterPro" id="IPR013087">
    <property type="entry name" value="Znf_C2H2_type"/>
</dbReference>
<evidence type="ECO:0000313" key="4">
    <source>
        <dbReference type="Proteomes" id="UP001219518"/>
    </source>
</evidence>
<keyword evidence="4" id="KW-1185">Reference proteome</keyword>
<keyword evidence="1" id="KW-0479">Metal-binding</keyword>
<dbReference type="PROSITE" id="PS00028">
    <property type="entry name" value="ZINC_FINGER_C2H2_1"/>
    <property type="match status" value="3"/>
</dbReference>
<reference evidence="3" key="1">
    <citation type="submission" date="2021-07" db="EMBL/GenBank/DDBJ databases">
        <authorList>
            <person name="Catto M.A."/>
            <person name="Jacobson A."/>
            <person name="Kennedy G."/>
            <person name="Labadie P."/>
            <person name="Hunt B.G."/>
            <person name="Srinivasan R."/>
        </authorList>
    </citation>
    <scope>NUCLEOTIDE SEQUENCE</scope>
    <source>
        <strain evidence="3">PL_HMW_Pooled</strain>
        <tissue evidence="3">Head</tissue>
    </source>
</reference>
<dbReference type="GO" id="GO:0008270">
    <property type="term" value="F:zinc ion binding"/>
    <property type="evidence" value="ECO:0007669"/>
    <property type="project" value="UniProtKB-KW"/>
</dbReference>
<keyword evidence="1" id="KW-0862">Zinc</keyword>
<protein>
    <submittedName>
        <fullName evidence="3">Transcription factor YY2</fullName>
    </submittedName>
</protein>
<dbReference type="SMART" id="SM00355">
    <property type="entry name" value="ZnF_C2H2"/>
    <property type="match status" value="4"/>
</dbReference>